<keyword evidence="2" id="KW-1185">Reference proteome</keyword>
<comment type="caution">
    <text evidence="1">The sequence shown here is derived from an EMBL/GenBank/DDBJ whole genome shotgun (WGS) entry which is preliminary data.</text>
</comment>
<dbReference type="AlphaFoldDB" id="A0AAD7N4B3"/>
<protein>
    <submittedName>
        <fullName evidence="1">Uncharacterized protein</fullName>
    </submittedName>
</protein>
<gene>
    <name evidence="1" type="ORF">B0H16DRAFT_1558813</name>
</gene>
<evidence type="ECO:0000313" key="1">
    <source>
        <dbReference type="EMBL" id="KAJ7745096.1"/>
    </source>
</evidence>
<dbReference type="EMBL" id="JARKIB010000084">
    <property type="protein sequence ID" value="KAJ7745096.1"/>
    <property type="molecule type" value="Genomic_DNA"/>
</dbReference>
<proteinExistence type="predicted"/>
<dbReference type="Proteomes" id="UP001215598">
    <property type="component" value="Unassembled WGS sequence"/>
</dbReference>
<name>A0AAD7N4B3_9AGAR</name>
<evidence type="ECO:0000313" key="2">
    <source>
        <dbReference type="Proteomes" id="UP001215598"/>
    </source>
</evidence>
<accession>A0AAD7N4B3</accession>
<sequence>MPPKVSYVFLPLFLSSFRLNPSILSHSVSIGVHDQNLFTNEFQPWEYSINFSQCCTSTSSAVRMHSHWRIHGSTTDVNPTHS</sequence>
<organism evidence="1 2">
    <name type="scientific">Mycena metata</name>
    <dbReference type="NCBI Taxonomy" id="1033252"/>
    <lineage>
        <taxon>Eukaryota</taxon>
        <taxon>Fungi</taxon>
        <taxon>Dikarya</taxon>
        <taxon>Basidiomycota</taxon>
        <taxon>Agaricomycotina</taxon>
        <taxon>Agaricomycetes</taxon>
        <taxon>Agaricomycetidae</taxon>
        <taxon>Agaricales</taxon>
        <taxon>Marasmiineae</taxon>
        <taxon>Mycenaceae</taxon>
        <taxon>Mycena</taxon>
    </lineage>
</organism>
<reference evidence="1" key="1">
    <citation type="submission" date="2023-03" db="EMBL/GenBank/DDBJ databases">
        <title>Massive genome expansion in bonnet fungi (Mycena s.s.) driven by repeated elements and novel gene families across ecological guilds.</title>
        <authorList>
            <consortium name="Lawrence Berkeley National Laboratory"/>
            <person name="Harder C.B."/>
            <person name="Miyauchi S."/>
            <person name="Viragh M."/>
            <person name="Kuo A."/>
            <person name="Thoen E."/>
            <person name="Andreopoulos B."/>
            <person name="Lu D."/>
            <person name="Skrede I."/>
            <person name="Drula E."/>
            <person name="Henrissat B."/>
            <person name="Morin E."/>
            <person name="Kohler A."/>
            <person name="Barry K."/>
            <person name="LaButti K."/>
            <person name="Morin E."/>
            <person name="Salamov A."/>
            <person name="Lipzen A."/>
            <person name="Mereny Z."/>
            <person name="Hegedus B."/>
            <person name="Baldrian P."/>
            <person name="Stursova M."/>
            <person name="Weitz H."/>
            <person name="Taylor A."/>
            <person name="Grigoriev I.V."/>
            <person name="Nagy L.G."/>
            <person name="Martin F."/>
            <person name="Kauserud H."/>
        </authorList>
    </citation>
    <scope>NUCLEOTIDE SEQUENCE</scope>
    <source>
        <strain evidence="1">CBHHK182m</strain>
    </source>
</reference>